<reference evidence="1 2" key="1">
    <citation type="submission" date="2018-03" db="EMBL/GenBank/DDBJ databases">
        <title>Genomic Encyclopedia of Archaeal and Bacterial Type Strains, Phase II (KMG-II): from individual species to whole genera.</title>
        <authorList>
            <person name="Goeker M."/>
        </authorList>
    </citation>
    <scope>NUCLEOTIDE SEQUENCE [LARGE SCALE GENOMIC DNA]</scope>
    <source>
        <strain evidence="1 2">DSM 101533</strain>
    </source>
</reference>
<accession>A0A2T0W3N0</accession>
<dbReference type="EMBL" id="PVTP01000002">
    <property type="protein sequence ID" value="PRY79795.1"/>
    <property type="molecule type" value="Genomic_DNA"/>
</dbReference>
<sequence length="67" mass="7261">MGINYRHDIEASMQIGQTEQGKVRISVEAGGIEIPLDFGPEEAAEIAEEIRVATIGLILLPMTPLPM</sequence>
<proteinExistence type="predicted"/>
<name>A0A2T0W3N0_9RHOB</name>
<comment type="caution">
    <text evidence="1">The sequence shown here is derived from an EMBL/GenBank/DDBJ whole genome shotgun (WGS) entry which is preliminary data.</text>
</comment>
<protein>
    <submittedName>
        <fullName evidence="1">Uncharacterized protein</fullName>
    </submittedName>
</protein>
<dbReference type="InterPro" id="IPR046287">
    <property type="entry name" value="DUF6324"/>
</dbReference>
<dbReference type="Proteomes" id="UP000238007">
    <property type="component" value="Unassembled WGS sequence"/>
</dbReference>
<dbReference type="RefSeq" id="WP_106355307.1">
    <property type="nucleotide sequence ID" value="NZ_PVTP01000002.1"/>
</dbReference>
<dbReference type="AlphaFoldDB" id="A0A2T0W3N0"/>
<keyword evidence="2" id="KW-1185">Reference proteome</keyword>
<dbReference type="Pfam" id="PF19849">
    <property type="entry name" value="DUF6324"/>
    <property type="match status" value="1"/>
</dbReference>
<gene>
    <name evidence="1" type="ORF">CLV80_102444</name>
</gene>
<evidence type="ECO:0000313" key="2">
    <source>
        <dbReference type="Proteomes" id="UP000238007"/>
    </source>
</evidence>
<organism evidence="1 2">
    <name type="scientific">Yoonia maritima</name>
    <dbReference type="NCBI Taxonomy" id="1435347"/>
    <lineage>
        <taxon>Bacteria</taxon>
        <taxon>Pseudomonadati</taxon>
        <taxon>Pseudomonadota</taxon>
        <taxon>Alphaproteobacteria</taxon>
        <taxon>Rhodobacterales</taxon>
        <taxon>Paracoccaceae</taxon>
        <taxon>Yoonia</taxon>
    </lineage>
</organism>
<dbReference type="OrthoDB" id="7871758at2"/>
<evidence type="ECO:0000313" key="1">
    <source>
        <dbReference type="EMBL" id="PRY79795.1"/>
    </source>
</evidence>